<accession>A0ABQ9IHX1</accession>
<dbReference type="EMBL" id="JARBHB010000001">
    <property type="protein sequence ID" value="KAJ8895433.1"/>
    <property type="molecule type" value="Genomic_DNA"/>
</dbReference>
<keyword evidence="2" id="KW-1185">Reference proteome</keyword>
<evidence type="ECO:0000313" key="2">
    <source>
        <dbReference type="Proteomes" id="UP001159363"/>
    </source>
</evidence>
<organism evidence="1 2">
    <name type="scientific">Dryococelus australis</name>
    <dbReference type="NCBI Taxonomy" id="614101"/>
    <lineage>
        <taxon>Eukaryota</taxon>
        <taxon>Metazoa</taxon>
        <taxon>Ecdysozoa</taxon>
        <taxon>Arthropoda</taxon>
        <taxon>Hexapoda</taxon>
        <taxon>Insecta</taxon>
        <taxon>Pterygota</taxon>
        <taxon>Neoptera</taxon>
        <taxon>Polyneoptera</taxon>
        <taxon>Phasmatodea</taxon>
        <taxon>Verophasmatodea</taxon>
        <taxon>Anareolatae</taxon>
        <taxon>Phasmatidae</taxon>
        <taxon>Eurycanthinae</taxon>
        <taxon>Dryococelus</taxon>
    </lineage>
</organism>
<comment type="caution">
    <text evidence="1">The sequence shown here is derived from an EMBL/GenBank/DDBJ whole genome shotgun (WGS) entry which is preliminary data.</text>
</comment>
<proteinExistence type="predicted"/>
<evidence type="ECO:0000313" key="1">
    <source>
        <dbReference type="EMBL" id="KAJ8895433.1"/>
    </source>
</evidence>
<protein>
    <submittedName>
        <fullName evidence="1">Uncharacterized protein</fullName>
    </submittedName>
</protein>
<sequence length="18" mass="2248">MKHLFQNTHYMQVVILMN</sequence>
<gene>
    <name evidence="1" type="ORF">PR048_000765</name>
</gene>
<reference evidence="1 2" key="1">
    <citation type="submission" date="2023-02" db="EMBL/GenBank/DDBJ databases">
        <title>LHISI_Scaffold_Assembly.</title>
        <authorList>
            <person name="Stuart O.P."/>
            <person name="Cleave R."/>
            <person name="Magrath M.J.L."/>
            <person name="Mikheyev A.S."/>
        </authorList>
    </citation>
    <scope>NUCLEOTIDE SEQUENCE [LARGE SCALE GENOMIC DNA]</scope>
    <source>
        <strain evidence="1">Daus_M_001</strain>
        <tissue evidence="1">Leg muscle</tissue>
    </source>
</reference>
<name>A0ABQ9IHX1_9NEOP</name>
<dbReference type="Proteomes" id="UP001159363">
    <property type="component" value="Chromosome 1"/>
</dbReference>